<keyword evidence="2" id="KW-1185">Reference proteome</keyword>
<dbReference type="AlphaFoldDB" id="A0A4Z1H1S2"/>
<protein>
    <submittedName>
        <fullName evidence="1">Uncharacterized protein</fullName>
    </submittedName>
</protein>
<name>A0A4Z1H1S2_9HELO</name>
<sequence>MIPPVSVGVEKRDEDLCNIFGDKNDMPYCCPLDAQDSKTTYNIISYSDVSKNTTLTNRHEFKKFCKY</sequence>
<proteinExistence type="predicted"/>
<dbReference type="Proteomes" id="UP000297814">
    <property type="component" value="Unassembled WGS sequence"/>
</dbReference>
<accession>A0A4Z1H1S2</accession>
<reference evidence="1 2" key="1">
    <citation type="submission" date="2017-12" db="EMBL/GenBank/DDBJ databases">
        <title>Comparative genomics of Botrytis spp.</title>
        <authorList>
            <person name="Valero-Jimenez C.A."/>
            <person name="Tapia P."/>
            <person name="Veloso J."/>
            <person name="Silva-Moreno E."/>
            <person name="Staats M."/>
            <person name="Valdes J.H."/>
            <person name="Van Kan J.A.L."/>
        </authorList>
    </citation>
    <scope>NUCLEOTIDE SEQUENCE [LARGE SCALE GENOMIC DNA]</scope>
    <source>
        <strain evidence="1 2">Bh0001</strain>
    </source>
</reference>
<gene>
    <name evidence="1" type="ORF">BHYA_0019g00110</name>
</gene>
<evidence type="ECO:0000313" key="1">
    <source>
        <dbReference type="EMBL" id="TGO41582.1"/>
    </source>
</evidence>
<comment type="caution">
    <text evidence="1">The sequence shown here is derived from an EMBL/GenBank/DDBJ whole genome shotgun (WGS) entry which is preliminary data.</text>
</comment>
<dbReference type="EMBL" id="PQXK01000019">
    <property type="protein sequence ID" value="TGO41582.1"/>
    <property type="molecule type" value="Genomic_DNA"/>
</dbReference>
<organism evidence="1 2">
    <name type="scientific">Botrytis hyacinthi</name>
    <dbReference type="NCBI Taxonomy" id="278943"/>
    <lineage>
        <taxon>Eukaryota</taxon>
        <taxon>Fungi</taxon>
        <taxon>Dikarya</taxon>
        <taxon>Ascomycota</taxon>
        <taxon>Pezizomycotina</taxon>
        <taxon>Leotiomycetes</taxon>
        <taxon>Helotiales</taxon>
        <taxon>Sclerotiniaceae</taxon>
        <taxon>Botrytis</taxon>
    </lineage>
</organism>
<evidence type="ECO:0000313" key="2">
    <source>
        <dbReference type="Proteomes" id="UP000297814"/>
    </source>
</evidence>